<evidence type="ECO:0000259" key="4">
    <source>
        <dbReference type="PROSITE" id="PS50280"/>
    </source>
</evidence>
<dbReference type="EMBL" id="JAACXV010014293">
    <property type="protein sequence ID" value="KAF7268904.1"/>
    <property type="molecule type" value="Genomic_DNA"/>
</dbReference>
<dbReference type="Gene3D" id="6.10.140.2220">
    <property type="match status" value="1"/>
</dbReference>
<dbReference type="GO" id="GO:0042826">
    <property type="term" value="F:histone deacetylase binding"/>
    <property type="evidence" value="ECO:0007669"/>
    <property type="project" value="TreeGrafter"/>
</dbReference>
<reference evidence="5" key="1">
    <citation type="submission" date="2020-08" db="EMBL/GenBank/DDBJ databases">
        <title>Genome sequencing and assembly of the red palm weevil Rhynchophorus ferrugineus.</title>
        <authorList>
            <person name="Dias G.B."/>
            <person name="Bergman C.M."/>
            <person name="Manee M."/>
        </authorList>
    </citation>
    <scope>NUCLEOTIDE SEQUENCE</scope>
    <source>
        <strain evidence="5">AA-2017</strain>
        <tissue evidence="5">Whole larva</tissue>
    </source>
</reference>
<keyword evidence="1" id="KW-0489">Methyltransferase</keyword>
<dbReference type="InterPro" id="IPR044421">
    <property type="entry name" value="SMYD4_SET"/>
</dbReference>
<dbReference type="OrthoDB" id="1028014at2759"/>
<dbReference type="Pfam" id="PF00856">
    <property type="entry name" value="SET"/>
    <property type="match status" value="1"/>
</dbReference>
<dbReference type="SUPFAM" id="SSF82199">
    <property type="entry name" value="SET domain"/>
    <property type="match status" value="1"/>
</dbReference>
<dbReference type="InterPro" id="IPR001214">
    <property type="entry name" value="SET_dom"/>
</dbReference>
<dbReference type="InterPro" id="IPR052097">
    <property type="entry name" value="SET-MYND_domain_protein"/>
</dbReference>
<dbReference type="GO" id="GO:0008276">
    <property type="term" value="F:protein methyltransferase activity"/>
    <property type="evidence" value="ECO:0007669"/>
    <property type="project" value="UniProtKB-ARBA"/>
</dbReference>
<dbReference type="GO" id="GO:0005634">
    <property type="term" value="C:nucleus"/>
    <property type="evidence" value="ECO:0007669"/>
    <property type="project" value="TreeGrafter"/>
</dbReference>
<dbReference type="Proteomes" id="UP000625711">
    <property type="component" value="Unassembled WGS sequence"/>
</dbReference>
<dbReference type="GO" id="GO:0005737">
    <property type="term" value="C:cytoplasm"/>
    <property type="evidence" value="ECO:0007669"/>
    <property type="project" value="TreeGrafter"/>
</dbReference>
<proteinExistence type="predicted"/>
<dbReference type="AlphaFoldDB" id="A0A834M8H6"/>
<organism evidence="5 6">
    <name type="scientific">Rhynchophorus ferrugineus</name>
    <name type="common">Red palm weevil</name>
    <name type="synonym">Curculio ferrugineus</name>
    <dbReference type="NCBI Taxonomy" id="354439"/>
    <lineage>
        <taxon>Eukaryota</taxon>
        <taxon>Metazoa</taxon>
        <taxon>Ecdysozoa</taxon>
        <taxon>Arthropoda</taxon>
        <taxon>Hexapoda</taxon>
        <taxon>Insecta</taxon>
        <taxon>Pterygota</taxon>
        <taxon>Neoptera</taxon>
        <taxon>Endopterygota</taxon>
        <taxon>Coleoptera</taxon>
        <taxon>Polyphaga</taxon>
        <taxon>Cucujiformia</taxon>
        <taxon>Curculionidae</taxon>
        <taxon>Dryophthorinae</taxon>
        <taxon>Rhynchophorus</taxon>
    </lineage>
</organism>
<dbReference type="Gene3D" id="1.25.40.10">
    <property type="entry name" value="Tetratricopeptide repeat domain"/>
    <property type="match status" value="1"/>
</dbReference>
<dbReference type="PROSITE" id="PS50280">
    <property type="entry name" value="SET"/>
    <property type="match status" value="1"/>
</dbReference>
<dbReference type="GO" id="GO:0008170">
    <property type="term" value="F:N-methyltransferase activity"/>
    <property type="evidence" value="ECO:0007669"/>
    <property type="project" value="UniProtKB-ARBA"/>
</dbReference>
<dbReference type="GO" id="GO:0008757">
    <property type="term" value="F:S-adenosylmethionine-dependent methyltransferase activity"/>
    <property type="evidence" value="ECO:0007669"/>
    <property type="project" value="UniProtKB-ARBA"/>
</dbReference>
<dbReference type="PANTHER" id="PTHR46165:SF7">
    <property type="entry name" value="SET AND MYND DOMAIN-CONTAINING PROTEIN 4"/>
    <property type="match status" value="1"/>
</dbReference>
<dbReference type="GO" id="GO:0042051">
    <property type="term" value="P:compound eye photoreceptor development"/>
    <property type="evidence" value="ECO:0007669"/>
    <property type="project" value="TreeGrafter"/>
</dbReference>
<evidence type="ECO:0000313" key="5">
    <source>
        <dbReference type="EMBL" id="KAF7268904.1"/>
    </source>
</evidence>
<dbReference type="CDD" id="cd10536">
    <property type="entry name" value="SET_SMYD4"/>
    <property type="match status" value="1"/>
</dbReference>
<dbReference type="Gene3D" id="2.170.270.10">
    <property type="entry name" value="SET domain"/>
    <property type="match status" value="1"/>
</dbReference>
<keyword evidence="6" id="KW-1185">Reference proteome</keyword>
<dbReference type="InterPro" id="IPR011990">
    <property type="entry name" value="TPR-like_helical_dom_sf"/>
</dbReference>
<protein>
    <recommendedName>
        <fullName evidence="4">SET domain-containing protein</fullName>
    </recommendedName>
</protein>
<accession>A0A834M8H6</accession>
<keyword evidence="2" id="KW-0808">Transferase</keyword>
<dbReference type="Gene3D" id="1.10.220.160">
    <property type="match status" value="1"/>
</dbReference>
<dbReference type="SMART" id="SM00028">
    <property type="entry name" value="TPR"/>
    <property type="match status" value="2"/>
</dbReference>
<gene>
    <name evidence="5" type="ORF">GWI33_018006</name>
</gene>
<keyword evidence="3" id="KW-0949">S-adenosyl-L-methionine</keyword>
<dbReference type="InterPro" id="IPR019734">
    <property type="entry name" value="TPR_rpt"/>
</dbReference>
<dbReference type="SUPFAM" id="SSF144232">
    <property type="entry name" value="HIT/MYND zinc finger-like"/>
    <property type="match status" value="1"/>
</dbReference>
<name>A0A834M8H6_RHYFE</name>
<evidence type="ECO:0000256" key="3">
    <source>
        <dbReference type="ARBA" id="ARBA00022691"/>
    </source>
</evidence>
<feature type="domain" description="SET" evidence="4">
    <location>
        <begin position="229"/>
        <end position="498"/>
    </location>
</feature>
<dbReference type="SUPFAM" id="SSF48452">
    <property type="entry name" value="TPR-like"/>
    <property type="match status" value="1"/>
</dbReference>
<dbReference type="GO" id="GO:0032259">
    <property type="term" value="P:methylation"/>
    <property type="evidence" value="ECO:0007669"/>
    <property type="project" value="UniProtKB-KW"/>
</dbReference>
<dbReference type="InterPro" id="IPR046341">
    <property type="entry name" value="SET_dom_sf"/>
</dbReference>
<evidence type="ECO:0000313" key="6">
    <source>
        <dbReference type="Proteomes" id="UP000625711"/>
    </source>
</evidence>
<dbReference type="PANTHER" id="PTHR46165">
    <property type="entry name" value="SET AND MYND DOMAIN-CONTAINING PROTEIN 4"/>
    <property type="match status" value="1"/>
</dbReference>
<evidence type="ECO:0000256" key="2">
    <source>
        <dbReference type="ARBA" id="ARBA00022679"/>
    </source>
</evidence>
<evidence type="ECO:0000256" key="1">
    <source>
        <dbReference type="ARBA" id="ARBA00022603"/>
    </source>
</evidence>
<sequence>MVQPNITEFQKFCEKALARLEPNDLNEFKGTKDDLSRIKVLFDIAKSIPVSLPEENAKDFSAAELSKNEGNALFAKKEYETALKSYNKGIIRCPQETVKDRELLTILISNRSATNFELRKYRRVLDDIDYITEIGDYPTHLRYKLLLRKARCYDELQNRKLALEVYEEVIASLKHSNLDDKTRNAKLTDIEKWKTAGGHANKPVPKQELIPSFGDEKFLGGEEFLAANPKITVSQDNYQGRYAKAIDDIEVGTILVEETPYISVVDAVHSLSNCQNCLTSVELPIACPGCSDIVFCSTHCCRMSAKTFHAVECGWQKILFQNQASVNCLMALRIITHKPLEFFLDKRKKLKDYMKDSCKKNIVRKKLYRSDDYDNIFFLCRNESIRKKEELVHYTCIAIYLLNILKLRALILRHLQILQFNAHEISELQNYKDATKKSQNIFSANYESVTIGAGVYPTLAMFNHSCDPSVIRYNVKNKMIVRAIKPIKADDIIYENYGCLYMMDPRDIRQSKLMQNYYFECLCQPCTEMWPLYKEMNEKELRIPCKTERCPYTYSVKPDDDPFLECPYCGQTTSIFPNLKALMKLEEILPEAEDLLKMLHFENASKLFFEALKILFKYSRPPHPDIIKVQQRVSICLLHFGNKSFDYKPNM</sequence>
<comment type="caution">
    <text evidence="5">The sequence shown here is derived from an EMBL/GenBank/DDBJ whole genome shotgun (WGS) entry which is preliminary data.</text>
</comment>